<dbReference type="AGR" id="WB:WBGene00021729"/>
<feature type="compositionally biased region" description="Basic and acidic residues" evidence="1">
    <location>
        <begin position="1"/>
        <end position="10"/>
    </location>
</feature>
<dbReference type="SMR" id="A0A7R9SUK4"/>
<keyword evidence="3" id="KW-1185">Reference proteome</keyword>
<dbReference type="InParanoid" id="A0A7R9SUK4"/>
<feature type="region of interest" description="Disordered" evidence="1">
    <location>
        <begin position="1"/>
        <end position="20"/>
    </location>
</feature>
<sequence>MPPREEHQNLEENYQPARTPRNELVAQIQVQLDINRQEIRAREREQARLLRDLREMDNRIRIEMMNLRARVLEENRDV</sequence>
<evidence type="ECO:0000313" key="2">
    <source>
        <dbReference type="EMBL" id="CAD8118671.1"/>
    </source>
</evidence>
<evidence type="ECO:0000313" key="3">
    <source>
        <dbReference type="Proteomes" id="UP000001940"/>
    </source>
</evidence>
<accession>A0A7R9SUK4</accession>
<dbReference type="WormBase" id="Y49F6C.7b">
    <property type="protein sequence ID" value="CE54294"/>
    <property type="gene ID" value="WBGene00021729"/>
</dbReference>
<name>A0A7R9SUK4_CAEEL</name>
<dbReference type="Proteomes" id="UP000001940">
    <property type="component" value="Chromosome II"/>
</dbReference>
<evidence type="ECO:0000256" key="1">
    <source>
        <dbReference type="SAM" id="MobiDB-lite"/>
    </source>
</evidence>
<gene>
    <name evidence="2" type="ORF">CELE_Y49F6C.7</name>
    <name evidence="2 4" type="ORF">Y49F6C.7</name>
</gene>
<dbReference type="EMBL" id="BX284602">
    <property type="protein sequence ID" value="CAD8118671.1"/>
    <property type="molecule type" value="Genomic_DNA"/>
</dbReference>
<evidence type="ECO:0000313" key="4">
    <source>
        <dbReference type="WormBase" id="Y49F6C.7b"/>
    </source>
</evidence>
<dbReference type="AlphaFoldDB" id="A0A7R9SUK4"/>
<reference evidence="2 3" key="1">
    <citation type="journal article" date="1998" name="Science">
        <title>Genome sequence of the nematode C. elegans: a platform for investigating biology.</title>
        <authorList>
            <consortium name="The C. elegans sequencing consortium"/>
            <person name="Sulson J.E."/>
            <person name="Waterston R."/>
        </authorList>
    </citation>
    <scope>NUCLEOTIDE SEQUENCE [LARGE SCALE GENOMIC DNA]</scope>
    <source>
        <strain evidence="2 3">Bristol N2</strain>
    </source>
</reference>
<organism evidence="2 3">
    <name type="scientific">Caenorhabditis elegans</name>
    <dbReference type="NCBI Taxonomy" id="6239"/>
    <lineage>
        <taxon>Eukaryota</taxon>
        <taxon>Metazoa</taxon>
        <taxon>Ecdysozoa</taxon>
        <taxon>Nematoda</taxon>
        <taxon>Chromadorea</taxon>
        <taxon>Rhabditida</taxon>
        <taxon>Rhabditina</taxon>
        <taxon>Rhabditomorpha</taxon>
        <taxon>Rhabditoidea</taxon>
        <taxon>Rhabditidae</taxon>
        <taxon>Peloderinae</taxon>
        <taxon>Caenorhabditis</taxon>
    </lineage>
</organism>
<proteinExistence type="predicted"/>
<protein>
    <submittedName>
        <fullName evidence="2">Cytosolic protein</fullName>
    </submittedName>
</protein>